<proteinExistence type="predicted"/>
<protein>
    <recommendedName>
        <fullName evidence="4">Secreted protein</fullName>
    </recommendedName>
</protein>
<feature type="signal peptide" evidence="1">
    <location>
        <begin position="1"/>
        <end position="42"/>
    </location>
</feature>
<evidence type="ECO:0008006" key="4">
    <source>
        <dbReference type="Google" id="ProtNLM"/>
    </source>
</evidence>
<evidence type="ECO:0000313" key="2">
    <source>
        <dbReference type="EMBL" id="KAJ6988732.1"/>
    </source>
</evidence>
<keyword evidence="3" id="KW-1185">Reference proteome</keyword>
<dbReference type="AlphaFoldDB" id="A0AAD6QDZ3"/>
<sequence>MTEERVATLAVACSRCSAGKIMSSRFLHCLVLLLRMWLSVVACSEEDDSRLGGGGSFLKRGESWCKGSLCFLHGTILLEFLSETVYGKTVRRPEETLEEDLNSQIPTP</sequence>
<accession>A0AAD6QDZ3</accession>
<name>A0AAD6QDZ3_9ROSI</name>
<organism evidence="2 3">
    <name type="scientific">Populus alba x Populus x berolinensis</name>
    <dbReference type="NCBI Taxonomy" id="444605"/>
    <lineage>
        <taxon>Eukaryota</taxon>
        <taxon>Viridiplantae</taxon>
        <taxon>Streptophyta</taxon>
        <taxon>Embryophyta</taxon>
        <taxon>Tracheophyta</taxon>
        <taxon>Spermatophyta</taxon>
        <taxon>Magnoliopsida</taxon>
        <taxon>eudicotyledons</taxon>
        <taxon>Gunneridae</taxon>
        <taxon>Pentapetalae</taxon>
        <taxon>rosids</taxon>
        <taxon>fabids</taxon>
        <taxon>Malpighiales</taxon>
        <taxon>Salicaceae</taxon>
        <taxon>Saliceae</taxon>
        <taxon>Populus</taxon>
    </lineage>
</organism>
<reference evidence="2" key="1">
    <citation type="journal article" date="2023" name="Mol. Ecol. Resour.">
        <title>Chromosome-level genome assembly of a triploid poplar Populus alba 'Berolinensis'.</title>
        <authorList>
            <person name="Chen S."/>
            <person name="Yu Y."/>
            <person name="Wang X."/>
            <person name="Wang S."/>
            <person name="Zhang T."/>
            <person name="Zhou Y."/>
            <person name="He R."/>
            <person name="Meng N."/>
            <person name="Wang Y."/>
            <person name="Liu W."/>
            <person name="Liu Z."/>
            <person name="Liu J."/>
            <person name="Guo Q."/>
            <person name="Huang H."/>
            <person name="Sederoff R.R."/>
            <person name="Wang G."/>
            <person name="Qu G."/>
            <person name="Chen S."/>
        </authorList>
    </citation>
    <scope>NUCLEOTIDE SEQUENCE</scope>
    <source>
        <strain evidence="2">SC-2020</strain>
    </source>
</reference>
<keyword evidence="1" id="KW-0732">Signal</keyword>
<evidence type="ECO:0000256" key="1">
    <source>
        <dbReference type="SAM" id="SignalP"/>
    </source>
</evidence>
<dbReference type="Proteomes" id="UP001164929">
    <property type="component" value="Chromosome 8"/>
</dbReference>
<comment type="caution">
    <text evidence="2">The sequence shown here is derived from an EMBL/GenBank/DDBJ whole genome shotgun (WGS) entry which is preliminary data.</text>
</comment>
<dbReference type="EMBL" id="JAQIZT010000008">
    <property type="protein sequence ID" value="KAJ6988732.1"/>
    <property type="molecule type" value="Genomic_DNA"/>
</dbReference>
<evidence type="ECO:0000313" key="3">
    <source>
        <dbReference type="Proteomes" id="UP001164929"/>
    </source>
</evidence>
<gene>
    <name evidence="2" type="ORF">NC653_021607</name>
</gene>
<feature type="chain" id="PRO_5041923197" description="Secreted protein" evidence="1">
    <location>
        <begin position="43"/>
        <end position="108"/>
    </location>
</feature>